<reference evidence="1" key="2">
    <citation type="journal article" date="2023" name="IMA Fungus">
        <title>Comparative genomic study of the Penicillium genus elucidates a diverse pangenome and 15 lateral gene transfer events.</title>
        <authorList>
            <person name="Petersen C."/>
            <person name="Sorensen T."/>
            <person name="Nielsen M.R."/>
            <person name="Sondergaard T.E."/>
            <person name="Sorensen J.L."/>
            <person name="Fitzpatrick D.A."/>
            <person name="Frisvad J.C."/>
            <person name="Nielsen K.L."/>
        </authorList>
    </citation>
    <scope>NUCLEOTIDE SEQUENCE</scope>
    <source>
        <strain evidence="1">IBT 30761</strain>
    </source>
</reference>
<reference evidence="1" key="1">
    <citation type="submission" date="2022-11" db="EMBL/GenBank/DDBJ databases">
        <authorList>
            <person name="Petersen C."/>
        </authorList>
    </citation>
    <scope>NUCLEOTIDE SEQUENCE</scope>
    <source>
        <strain evidence="1">IBT 30761</strain>
    </source>
</reference>
<protein>
    <submittedName>
        <fullName evidence="1">DHS-like NAD/FAD-binding domain-containing protein</fullName>
    </submittedName>
</protein>
<accession>A0A9W9ENJ0</accession>
<dbReference type="GeneID" id="81361363"/>
<evidence type="ECO:0000313" key="1">
    <source>
        <dbReference type="EMBL" id="KAJ5085122.1"/>
    </source>
</evidence>
<dbReference type="EMBL" id="JAPQKI010000010">
    <property type="protein sequence ID" value="KAJ5085122.1"/>
    <property type="molecule type" value="Genomic_DNA"/>
</dbReference>
<dbReference type="RefSeq" id="XP_056469800.1">
    <property type="nucleotide sequence ID" value="XM_056622384.1"/>
</dbReference>
<gene>
    <name evidence="1" type="ORF">N7532_009893</name>
</gene>
<dbReference type="Proteomes" id="UP001149074">
    <property type="component" value="Unassembled WGS sequence"/>
</dbReference>
<comment type="caution">
    <text evidence="1">The sequence shown here is derived from an EMBL/GenBank/DDBJ whole genome shotgun (WGS) entry which is preliminary data.</text>
</comment>
<dbReference type="AlphaFoldDB" id="A0A9W9ENJ0"/>
<sequence length="138" mass="15684">MIKVMESSSFQFLCSFCEDAVVIKVETREADRHRATVNGVDNDGTMTFLQSVRLESSRRVARAEPFVILVRELLQPGDPLKFDLEFMGHYNGPNLELVREYSSEEEVIYFLEFNPQNGEWSASKQEALAGVTKSLTVD</sequence>
<proteinExistence type="predicted"/>
<organism evidence="1 2">
    <name type="scientific">Penicillium argentinense</name>
    <dbReference type="NCBI Taxonomy" id="1131581"/>
    <lineage>
        <taxon>Eukaryota</taxon>
        <taxon>Fungi</taxon>
        <taxon>Dikarya</taxon>
        <taxon>Ascomycota</taxon>
        <taxon>Pezizomycotina</taxon>
        <taxon>Eurotiomycetes</taxon>
        <taxon>Eurotiomycetidae</taxon>
        <taxon>Eurotiales</taxon>
        <taxon>Aspergillaceae</taxon>
        <taxon>Penicillium</taxon>
    </lineage>
</organism>
<keyword evidence="2" id="KW-1185">Reference proteome</keyword>
<name>A0A9W9ENJ0_9EURO</name>
<dbReference type="OrthoDB" id="424302at2759"/>
<evidence type="ECO:0000313" key="2">
    <source>
        <dbReference type="Proteomes" id="UP001149074"/>
    </source>
</evidence>